<proteinExistence type="predicted"/>
<dbReference type="PANTHER" id="PTHR33053">
    <property type="entry name" value="PROTEIN, PUTATIVE-RELATED"/>
    <property type="match status" value="1"/>
</dbReference>
<organism evidence="1 2">
    <name type="scientific">Ceutorhynchus assimilis</name>
    <name type="common">cabbage seed weevil</name>
    <dbReference type="NCBI Taxonomy" id="467358"/>
    <lineage>
        <taxon>Eukaryota</taxon>
        <taxon>Metazoa</taxon>
        <taxon>Ecdysozoa</taxon>
        <taxon>Arthropoda</taxon>
        <taxon>Hexapoda</taxon>
        <taxon>Insecta</taxon>
        <taxon>Pterygota</taxon>
        <taxon>Neoptera</taxon>
        <taxon>Endopterygota</taxon>
        <taxon>Coleoptera</taxon>
        <taxon>Polyphaga</taxon>
        <taxon>Cucujiformia</taxon>
        <taxon>Curculionidae</taxon>
        <taxon>Ceutorhynchinae</taxon>
        <taxon>Ceutorhynchus</taxon>
    </lineage>
</organism>
<accession>A0A9N9MK95</accession>
<protein>
    <recommendedName>
        <fullName evidence="3">Transposase domain-containing protein</fullName>
    </recommendedName>
</protein>
<dbReference type="PANTHER" id="PTHR33053:SF9">
    <property type="entry name" value="AGAP000105-PA"/>
    <property type="match status" value="1"/>
</dbReference>
<evidence type="ECO:0000313" key="1">
    <source>
        <dbReference type="EMBL" id="CAG9764626.1"/>
    </source>
</evidence>
<gene>
    <name evidence="1" type="ORF">CEUTPL_LOCUS5260</name>
</gene>
<dbReference type="EMBL" id="OU892278">
    <property type="protein sequence ID" value="CAG9764626.1"/>
    <property type="molecule type" value="Genomic_DNA"/>
</dbReference>
<sequence>MSLKIISKRHLRRRISRNTKNAIENIIINEKYAASGSAAEQIVINNNNFHLNSIELENISNTDDNVMIVDDNETDDRDVNDEYYYVPNNQNTFTDNKYFDEKNSKENEDRLKLNSQQISQKIEEEAFVSSFKKWACQNNVPHKCCNEIISLIRPKYPFLKKDIRSILGTPRKVETTILENGELIYFGIEAGLRKKIDSKIIEHTLISIQINIDGIPLYNNSTIEFWPILAKIKNDKAPFVVAVFCGKGKPTPIESFLLDFIEESNQLRDSGFKYNNILYQFNISLFTCDAPARSYLKNIKGHTSKLGCERCTQSSLYIENKRFYDVNDITSTKRKDSDFEKPELKKIDKNRPQKCDHIKGLSPLIKLNLGLVSQFVLDPMHLLYLGVTKRLLVKYLVEGKRRIRLSKTATGNINCQIKQLKFPEEFSRTLRTLQDVKRWKAVEFRMFLLYYGPILLKNNVSKAIYEHFLYYHAAVFILSNDYFLENYLDIAESALAHFVYKSAEIYGKFFVVYNVHSLIHACEDARKYGNIENYSCFDYENYLGKLKRRVRGKHRPLQQIYNRICEMNNSDVSNNHSKKIKEHVKGVFSEENGYFQCIKYYNDRFVLSLKKPNNIVAVRKKIFTIKSIYFLNSVYWCSGVPFKYMYNFYEKPIESSKLNIYFVRGTGKVENFTISSIMFKCIATAYKDGFIIFPILHTTCAPMY</sequence>
<evidence type="ECO:0000313" key="2">
    <source>
        <dbReference type="Proteomes" id="UP001152799"/>
    </source>
</evidence>
<dbReference type="OrthoDB" id="10053513at2759"/>
<name>A0A9N9MK95_9CUCU</name>
<reference evidence="1" key="1">
    <citation type="submission" date="2022-01" db="EMBL/GenBank/DDBJ databases">
        <authorList>
            <person name="King R."/>
        </authorList>
    </citation>
    <scope>NUCLEOTIDE SEQUENCE</scope>
</reference>
<dbReference type="AlphaFoldDB" id="A0A9N9MK95"/>
<dbReference type="Proteomes" id="UP001152799">
    <property type="component" value="Chromosome 2"/>
</dbReference>
<evidence type="ECO:0008006" key="3">
    <source>
        <dbReference type="Google" id="ProtNLM"/>
    </source>
</evidence>
<keyword evidence="2" id="KW-1185">Reference proteome</keyword>